<dbReference type="RefSeq" id="WP_144309695.1">
    <property type="nucleotide sequence ID" value="NZ_VMNK01000009.1"/>
</dbReference>
<reference evidence="2 3" key="1">
    <citation type="submission" date="2019-07" db="EMBL/GenBank/DDBJ databases">
        <title>The pathways for chlorine oxyanion respiration interact through the shared metabolite chlorate.</title>
        <authorList>
            <person name="Barnum T.P."/>
            <person name="Cheng Y."/>
            <person name="Hill K.A."/>
            <person name="Lucas L.N."/>
            <person name="Carlson H.K."/>
            <person name="Coates J.D."/>
        </authorList>
    </citation>
    <scope>NUCLEOTIDE SEQUENCE [LARGE SCALE GENOMIC DNA]</scope>
    <source>
        <strain evidence="2 3">SFB-3</strain>
    </source>
</reference>
<keyword evidence="3" id="KW-1185">Reference proteome</keyword>
<organism evidence="2 3">
    <name type="scientific">Denitromonas halophila</name>
    <dbReference type="NCBI Taxonomy" id="1629404"/>
    <lineage>
        <taxon>Bacteria</taxon>
        <taxon>Pseudomonadati</taxon>
        <taxon>Pseudomonadota</taxon>
        <taxon>Betaproteobacteria</taxon>
        <taxon>Rhodocyclales</taxon>
        <taxon>Zoogloeaceae</taxon>
        <taxon>Denitromonas</taxon>
    </lineage>
</organism>
<name>A0A557QSX1_9RHOO</name>
<dbReference type="AlphaFoldDB" id="A0A557QSX1"/>
<proteinExistence type="predicted"/>
<dbReference type="InterPro" id="IPR007922">
    <property type="entry name" value="DciA-like"/>
</dbReference>
<evidence type="ECO:0000313" key="2">
    <source>
        <dbReference type="EMBL" id="TVO56011.1"/>
    </source>
</evidence>
<comment type="caution">
    <text evidence="2">The sequence shown here is derived from an EMBL/GenBank/DDBJ whole genome shotgun (WGS) entry which is preliminary data.</text>
</comment>
<accession>A0A557QSX1</accession>
<sequence>MTQRLDRFAGEGSALDRLRAHASRLGRLQQIVLAELPPYLADSCHVANLKEDVLLIHAATGAVAAKLRQATPRLLNTLAMQGVMVSSIKIATRPVNPAPPPKPPEQRTVSDQTQDALRSLASALPADDPLRAALERFVRRSRGASKSD</sequence>
<dbReference type="Proteomes" id="UP000319502">
    <property type="component" value="Unassembled WGS sequence"/>
</dbReference>
<dbReference type="Pfam" id="PF05258">
    <property type="entry name" value="DciA"/>
    <property type="match status" value="1"/>
</dbReference>
<gene>
    <name evidence="2" type="ORF">FHP91_11230</name>
</gene>
<dbReference type="EMBL" id="VMNK01000009">
    <property type="protein sequence ID" value="TVO56011.1"/>
    <property type="molecule type" value="Genomic_DNA"/>
</dbReference>
<evidence type="ECO:0000313" key="3">
    <source>
        <dbReference type="Proteomes" id="UP000319502"/>
    </source>
</evidence>
<evidence type="ECO:0000256" key="1">
    <source>
        <dbReference type="SAM" id="MobiDB-lite"/>
    </source>
</evidence>
<feature type="region of interest" description="Disordered" evidence="1">
    <location>
        <begin position="93"/>
        <end position="113"/>
    </location>
</feature>
<protein>
    <submittedName>
        <fullName evidence="2">DUF721 domain-containing protein</fullName>
    </submittedName>
</protein>
<dbReference type="OrthoDB" id="8526599at2"/>